<feature type="transmembrane region" description="Helical" evidence="1">
    <location>
        <begin position="52"/>
        <end position="69"/>
    </location>
</feature>
<evidence type="ECO:0000256" key="1">
    <source>
        <dbReference type="SAM" id="Phobius"/>
    </source>
</evidence>
<reference evidence="2" key="1">
    <citation type="journal article" date="2022" name="Arch. Microbiol.">
        <title>Microbulbifer okhotskensis sp. nov., isolated from a deep bottom sediment of the Okhotsk Sea.</title>
        <authorList>
            <person name="Romanenko L."/>
            <person name="Kurilenko V."/>
            <person name="Otstavnykh N."/>
            <person name="Velansky P."/>
            <person name="Isaeva M."/>
            <person name="Mikhailov V."/>
        </authorList>
    </citation>
    <scope>NUCLEOTIDE SEQUENCE</scope>
    <source>
        <strain evidence="2">OS29</strain>
    </source>
</reference>
<keyword evidence="1" id="KW-0472">Membrane</keyword>
<keyword evidence="3" id="KW-1185">Reference proteome</keyword>
<dbReference type="RefSeq" id="WP_252472454.1">
    <property type="nucleotide sequence ID" value="NZ_JALBWM010000170.1"/>
</dbReference>
<accession>A0A9X2ESI9</accession>
<keyword evidence="1" id="KW-1133">Transmembrane helix</keyword>
<evidence type="ECO:0000313" key="2">
    <source>
        <dbReference type="EMBL" id="MCO1336650.1"/>
    </source>
</evidence>
<dbReference type="Proteomes" id="UP001139028">
    <property type="component" value="Unassembled WGS sequence"/>
</dbReference>
<feature type="transmembrane region" description="Helical" evidence="1">
    <location>
        <begin position="12"/>
        <end position="32"/>
    </location>
</feature>
<name>A0A9X2ESI9_9GAMM</name>
<comment type="caution">
    <text evidence="2">The sequence shown here is derived from an EMBL/GenBank/DDBJ whole genome shotgun (WGS) entry which is preliminary data.</text>
</comment>
<sequence length="141" mass="16112">MIFQVVLILNTIWFLMGFNVFSLRNQIFAKLLVPRAQRDTPVFGILAESGKFLGGFNLSLALLNILLLLNQSEFSGDIQRAVLLFVFAVTHGSQFAYNVPVVLQNRIGKGPWQVKGVMRFIFITDFLMMVLNLVVAFWFYF</sequence>
<dbReference type="EMBL" id="JALBWM010000170">
    <property type="protein sequence ID" value="MCO1336650.1"/>
    <property type="molecule type" value="Genomic_DNA"/>
</dbReference>
<proteinExistence type="predicted"/>
<keyword evidence="1" id="KW-0812">Transmembrane</keyword>
<protein>
    <submittedName>
        <fullName evidence="2">Uncharacterized protein</fullName>
    </submittedName>
</protein>
<organism evidence="2 3">
    <name type="scientific">Microbulbifer okhotskensis</name>
    <dbReference type="NCBI Taxonomy" id="2926617"/>
    <lineage>
        <taxon>Bacteria</taxon>
        <taxon>Pseudomonadati</taxon>
        <taxon>Pseudomonadota</taxon>
        <taxon>Gammaproteobacteria</taxon>
        <taxon>Cellvibrionales</taxon>
        <taxon>Microbulbiferaceae</taxon>
        <taxon>Microbulbifer</taxon>
    </lineage>
</organism>
<feature type="transmembrane region" description="Helical" evidence="1">
    <location>
        <begin position="117"/>
        <end position="140"/>
    </location>
</feature>
<feature type="transmembrane region" description="Helical" evidence="1">
    <location>
        <begin position="81"/>
        <end position="97"/>
    </location>
</feature>
<evidence type="ECO:0000313" key="3">
    <source>
        <dbReference type="Proteomes" id="UP001139028"/>
    </source>
</evidence>
<gene>
    <name evidence="2" type="ORF">MO867_20195</name>
</gene>
<dbReference type="AlphaFoldDB" id="A0A9X2ESI9"/>